<feature type="transmembrane region" description="Helical" evidence="1">
    <location>
        <begin position="96"/>
        <end position="119"/>
    </location>
</feature>
<feature type="transmembrane region" description="Helical" evidence="1">
    <location>
        <begin position="65"/>
        <end position="84"/>
    </location>
</feature>
<dbReference type="Pfam" id="PF04020">
    <property type="entry name" value="Phage_holin_4_2"/>
    <property type="match status" value="1"/>
</dbReference>
<sequence length="127" mass="13100">MVRLLASAVVALLANALALLVGAWVLPGMSLDGVAFVIAVALFTATAMLVDPLLRQLAVTKTPALLGSSALVSTLVALIVTSLVSDGLQISGAATWILATVIVWAVALVARMLLPLVVFKKTLAQKR</sequence>
<evidence type="ECO:0000313" key="2">
    <source>
        <dbReference type="EMBL" id="CDZ87744.1"/>
    </source>
</evidence>
<gene>
    <name evidence="2" type="ORF">RHRU231_330201</name>
</gene>
<name>A0A098BGA1_9NOCA</name>
<organism evidence="2 3">
    <name type="scientific">Rhodococcus ruber</name>
    <dbReference type="NCBI Taxonomy" id="1830"/>
    <lineage>
        <taxon>Bacteria</taxon>
        <taxon>Bacillati</taxon>
        <taxon>Actinomycetota</taxon>
        <taxon>Actinomycetes</taxon>
        <taxon>Mycobacteriales</taxon>
        <taxon>Nocardiaceae</taxon>
        <taxon>Rhodococcus</taxon>
    </lineage>
</organism>
<dbReference type="AlphaFoldDB" id="A0A098BGA1"/>
<accession>A0A098BGA1</accession>
<dbReference type="OrthoDB" id="4871734at2"/>
<dbReference type="EMBL" id="CCSD01000043">
    <property type="protein sequence ID" value="CDZ87744.1"/>
    <property type="molecule type" value="Genomic_DNA"/>
</dbReference>
<feature type="transmembrane region" description="Helical" evidence="1">
    <location>
        <begin position="34"/>
        <end position="53"/>
    </location>
</feature>
<dbReference type="Proteomes" id="UP000042997">
    <property type="component" value="Unassembled WGS sequence"/>
</dbReference>
<keyword evidence="1" id="KW-0812">Transmembrane</keyword>
<evidence type="ECO:0008006" key="4">
    <source>
        <dbReference type="Google" id="ProtNLM"/>
    </source>
</evidence>
<dbReference type="RefSeq" id="WP_040270781.1">
    <property type="nucleotide sequence ID" value="NZ_JAGGMX010000001.1"/>
</dbReference>
<dbReference type="eggNOG" id="ENOG5032SD2">
    <property type="taxonomic scope" value="Bacteria"/>
</dbReference>
<evidence type="ECO:0000313" key="3">
    <source>
        <dbReference type="Proteomes" id="UP000042997"/>
    </source>
</evidence>
<evidence type="ECO:0000256" key="1">
    <source>
        <dbReference type="SAM" id="Phobius"/>
    </source>
</evidence>
<keyword evidence="1" id="KW-0472">Membrane</keyword>
<keyword evidence="1" id="KW-1133">Transmembrane helix</keyword>
<reference evidence="2 3" key="1">
    <citation type="journal article" date="2014" name="Genome Announc.">
        <title>Draft Genome Sequence of Propane- and Butane-Oxidizing Actinobacterium Rhodococcus ruber IEGM 231.</title>
        <authorList>
            <person name="Ivshina I.B."/>
            <person name="Kuyukina M.S."/>
            <person name="Krivoruchko A.V."/>
            <person name="Barbe V."/>
            <person name="Fischer C."/>
        </authorList>
    </citation>
    <scope>NUCLEOTIDE SEQUENCE [LARGE SCALE GENOMIC DNA]</scope>
</reference>
<proteinExistence type="predicted"/>
<protein>
    <recommendedName>
        <fullName evidence="4">Phage holin family protein</fullName>
    </recommendedName>
</protein>
<dbReference type="InterPro" id="IPR007165">
    <property type="entry name" value="Phage_holin_4_2"/>
</dbReference>